<name>A0A409WSZ4_PSICY</name>
<evidence type="ECO:0000313" key="2">
    <source>
        <dbReference type="Proteomes" id="UP000283269"/>
    </source>
</evidence>
<dbReference type="InParanoid" id="A0A409WSZ4"/>
<gene>
    <name evidence="1" type="ORF">CVT25_013610</name>
</gene>
<protein>
    <submittedName>
        <fullName evidence="1">Uncharacterized protein</fullName>
    </submittedName>
</protein>
<keyword evidence="2" id="KW-1185">Reference proteome</keyword>
<sequence length="98" mass="11136">MYPRAEETLTCLVPIRTISDTREFAPRISLGCSKISYVVRDIATPMRDLEYESGKFLDIVNRAPRFSTDDIVLIRPEVVHSGYGMDSSHLVEILQYGL</sequence>
<accession>A0A409WSZ4</accession>
<dbReference type="EMBL" id="NHYD01003231">
    <property type="protein sequence ID" value="PPQ81638.1"/>
    <property type="molecule type" value="Genomic_DNA"/>
</dbReference>
<evidence type="ECO:0000313" key="1">
    <source>
        <dbReference type="EMBL" id="PPQ81638.1"/>
    </source>
</evidence>
<proteinExistence type="predicted"/>
<dbReference type="Proteomes" id="UP000283269">
    <property type="component" value="Unassembled WGS sequence"/>
</dbReference>
<organism evidence="1 2">
    <name type="scientific">Psilocybe cyanescens</name>
    <dbReference type="NCBI Taxonomy" id="93625"/>
    <lineage>
        <taxon>Eukaryota</taxon>
        <taxon>Fungi</taxon>
        <taxon>Dikarya</taxon>
        <taxon>Basidiomycota</taxon>
        <taxon>Agaricomycotina</taxon>
        <taxon>Agaricomycetes</taxon>
        <taxon>Agaricomycetidae</taxon>
        <taxon>Agaricales</taxon>
        <taxon>Agaricineae</taxon>
        <taxon>Strophariaceae</taxon>
        <taxon>Psilocybe</taxon>
    </lineage>
</organism>
<dbReference type="AlphaFoldDB" id="A0A409WSZ4"/>
<comment type="caution">
    <text evidence="1">The sequence shown here is derived from an EMBL/GenBank/DDBJ whole genome shotgun (WGS) entry which is preliminary data.</text>
</comment>
<reference evidence="1 2" key="1">
    <citation type="journal article" date="2018" name="Evol. Lett.">
        <title>Horizontal gene cluster transfer increased hallucinogenic mushroom diversity.</title>
        <authorList>
            <person name="Reynolds H.T."/>
            <person name="Vijayakumar V."/>
            <person name="Gluck-Thaler E."/>
            <person name="Korotkin H.B."/>
            <person name="Matheny P.B."/>
            <person name="Slot J.C."/>
        </authorList>
    </citation>
    <scope>NUCLEOTIDE SEQUENCE [LARGE SCALE GENOMIC DNA]</scope>
    <source>
        <strain evidence="1 2">2631</strain>
    </source>
</reference>